<organism evidence="5 6">
    <name type="scientific">Zygosaccharomyces rouxii</name>
    <dbReference type="NCBI Taxonomy" id="4956"/>
    <lineage>
        <taxon>Eukaryota</taxon>
        <taxon>Fungi</taxon>
        <taxon>Dikarya</taxon>
        <taxon>Ascomycota</taxon>
        <taxon>Saccharomycotina</taxon>
        <taxon>Saccharomycetes</taxon>
        <taxon>Saccharomycetales</taxon>
        <taxon>Saccharomycetaceae</taxon>
        <taxon>Zygosaccharomyces</taxon>
    </lineage>
</organism>
<evidence type="ECO:0000256" key="3">
    <source>
        <dbReference type="ARBA" id="ARBA00043970"/>
    </source>
</evidence>
<evidence type="ECO:0000256" key="2">
    <source>
        <dbReference type="ARBA" id="ARBA00023128"/>
    </source>
</evidence>
<gene>
    <name evidence="5" type="ORF">ZYGR_0AN01330</name>
</gene>
<evidence type="ECO:0000313" key="5">
    <source>
        <dbReference type="EMBL" id="GAV54665.1"/>
    </source>
</evidence>
<dbReference type="GO" id="GO:0006103">
    <property type="term" value="P:2-oxoglutarate metabolic process"/>
    <property type="evidence" value="ECO:0007669"/>
    <property type="project" value="InterPro"/>
</dbReference>
<comment type="similarity">
    <text evidence="3">Belongs to the alpha-ketoglutarate dehydrogenase component 4 family.</text>
</comment>
<reference evidence="5 6" key="1">
    <citation type="submission" date="2016-08" db="EMBL/GenBank/DDBJ databases">
        <title>Draft genome sequence of allopolyploid Zygosaccharomyces rouxii.</title>
        <authorList>
            <person name="Watanabe J."/>
            <person name="Uehara K."/>
            <person name="Mogi Y."/>
            <person name="Tsukioka Y."/>
        </authorList>
    </citation>
    <scope>NUCLEOTIDE SEQUENCE [LARGE SCALE GENOMIC DNA]</scope>
    <source>
        <strain evidence="5 6">NBRC 110957</strain>
    </source>
</reference>
<dbReference type="GO" id="GO:0005739">
    <property type="term" value="C:mitochondrion"/>
    <property type="evidence" value="ECO:0007669"/>
    <property type="project" value="UniProtKB-SubCell"/>
</dbReference>
<dbReference type="EMBL" id="BDGX01000040">
    <property type="protein sequence ID" value="GAV54665.1"/>
    <property type="molecule type" value="Genomic_DNA"/>
</dbReference>
<feature type="region of interest" description="Disordered" evidence="4">
    <location>
        <begin position="64"/>
        <end position="96"/>
    </location>
</feature>
<dbReference type="Proteomes" id="UP000187013">
    <property type="component" value="Unassembled WGS sequence"/>
</dbReference>
<comment type="subcellular location">
    <subcellularLocation>
        <location evidence="1">Mitochondrion</location>
    </subcellularLocation>
</comment>
<evidence type="ECO:0008006" key="7">
    <source>
        <dbReference type="Google" id="ProtNLM"/>
    </source>
</evidence>
<evidence type="ECO:0000256" key="1">
    <source>
        <dbReference type="ARBA" id="ARBA00004173"/>
    </source>
</evidence>
<dbReference type="AlphaFoldDB" id="A0A1Q3AGB8"/>
<dbReference type="InterPro" id="IPR020373">
    <property type="entry name" value="Kgd4/YMR-31"/>
</dbReference>
<evidence type="ECO:0000313" key="6">
    <source>
        <dbReference type="Proteomes" id="UP000187013"/>
    </source>
</evidence>
<sequence length="219" mass="24642">MVVDNHRVGSDRLIGSESFERQLKITMNLLPRVKPVKRVQPALTLASISIVSFFQRITQSVSKVLSKPTTSQSPKAPNSSVANSFTPSESVLEKDTEEMRSTCIRLAQHYTPMIRFVGGRHHHTPHLNEILPHPCAENGLLPNSKGTVPAGEFLKNLRPFKVIPYKSKSETFQPDSRYQFQQRPLQEGEKTHVYELSPRFQFKGISESEMEFINGGGAL</sequence>
<accession>A0A1Q3AGB8</accession>
<proteinExistence type="inferred from homology"/>
<comment type="caution">
    <text evidence="5">The sequence shown here is derived from an EMBL/GenBank/DDBJ whole genome shotgun (WGS) entry which is preliminary data.</text>
</comment>
<evidence type="ECO:0000256" key="4">
    <source>
        <dbReference type="SAM" id="MobiDB-lite"/>
    </source>
</evidence>
<feature type="compositionally biased region" description="Polar residues" evidence="4">
    <location>
        <begin position="64"/>
        <end position="89"/>
    </location>
</feature>
<dbReference type="OrthoDB" id="2116030at2759"/>
<name>A0A1Q3AGB8_ZYGRO</name>
<dbReference type="Pfam" id="PF10937">
    <property type="entry name" value="Kgd4-YMR31"/>
    <property type="match status" value="1"/>
</dbReference>
<keyword evidence="2" id="KW-0496">Mitochondrion</keyword>
<protein>
    <recommendedName>
        <fullName evidence="7">37S ribosomal protein YMR-31, mitochondrial</fullName>
    </recommendedName>
</protein>